<evidence type="ECO:0000259" key="6">
    <source>
        <dbReference type="PROSITE" id="PS50173"/>
    </source>
</evidence>
<dbReference type="PANTHER" id="PTHR11076:SF33">
    <property type="entry name" value="DNA POLYMERASE KAPPA"/>
    <property type="match status" value="1"/>
</dbReference>
<dbReference type="Gene3D" id="1.10.150.20">
    <property type="entry name" value="5' to 3' exonuclease, C-terminal subdomain"/>
    <property type="match status" value="1"/>
</dbReference>
<dbReference type="EMBL" id="JAVYII010000007">
    <property type="protein sequence ID" value="MDT9594495.1"/>
    <property type="molecule type" value="Genomic_DNA"/>
</dbReference>
<keyword evidence="4 7" id="KW-0808">Transferase</keyword>
<keyword evidence="4" id="KW-0238">DNA-binding</keyword>
<feature type="active site" evidence="4">
    <location>
        <position position="116"/>
    </location>
</feature>
<keyword evidence="4" id="KW-0235">DNA replication</keyword>
<dbReference type="HAMAP" id="MF_01113">
    <property type="entry name" value="DNApol_IV"/>
    <property type="match status" value="1"/>
</dbReference>
<keyword evidence="4" id="KW-0479">Metal-binding</keyword>
<evidence type="ECO:0000256" key="5">
    <source>
        <dbReference type="SAM" id="MobiDB-lite"/>
    </source>
</evidence>
<dbReference type="Gene3D" id="3.40.1170.60">
    <property type="match status" value="1"/>
</dbReference>
<evidence type="ECO:0000256" key="3">
    <source>
        <dbReference type="ARBA" id="ARBA00049244"/>
    </source>
</evidence>
<keyword evidence="4" id="KW-0963">Cytoplasm</keyword>
<gene>
    <name evidence="4 7" type="primary">dinB</name>
    <name evidence="7" type="ORF">RDV89_15530</name>
</gene>
<feature type="domain" description="UmuC" evidence="6">
    <location>
        <begin position="17"/>
        <end position="196"/>
    </location>
</feature>
<keyword evidence="4" id="KW-0227">DNA damage</keyword>
<dbReference type="PROSITE" id="PS50173">
    <property type="entry name" value="UMUC"/>
    <property type="match status" value="1"/>
</dbReference>
<comment type="similarity">
    <text evidence="1 4">Belongs to the DNA polymerase type-Y family.</text>
</comment>
<comment type="catalytic activity">
    <reaction evidence="3 4">
        <text>DNA(n) + a 2'-deoxyribonucleoside 5'-triphosphate = DNA(n+1) + diphosphate</text>
        <dbReference type="Rhea" id="RHEA:22508"/>
        <dbReference type="Rhea" id="RHEA-COMP:17339"/>
        <dbReference type="Rhea" id="RHEA-COMP:17340"/>
        <dbReference type="ChEBI" id="CHEBI:33019"/>
        <dbReference type="ChEBI" id="CHEBI:61560"/>
        <dbReference type="ChEBI" id="CHEBI:173112"/>
        <dbReference type="EC" id="2.7.7.7"/>
    </reaction>
</comment>
<dbReference type="InterPro" id="IPR050116">
    <property type="entry name" value="DNA_polymerase-Y"/>
</dbReference>
<keyword evidence="4" id="KW-0239">DNA-directed DNA polymerase</keyword>
<feature type="binding site" evidence="4">
    <location>
        <position position="21"/>
    </location>
    <ligand>
        <name>Mg(2+)</name>
        <dbReference type="ChEBI" id="CHEBI:18420"/>
    </ligand>
</feature>
<dbReference type="EC" id="2.7.7.7" evidence="4"/>
<keyword evidence="4" id="KW-0234">DNA repair</keyword>
<dbReference type="Pfam" id="PF11799">
    <property type="entry name" value="IMS_C"/>
    <property type="match status" value="1"/>
</dbReference>
<dbReference type="GO" id="GO:0003887">
    <property type="term" value="F:DNA-directed DNA polymerase activity"/>
    <property type="evidence" value="ECO:0007669"/>
    <property type="project" value="UniProtKB-EC"/>
</dbReference>
<organism evidence="7 8">
    <name type="scientific">Nocardioides imazamoxiresistens</name>
    <dbReference type="NCBI Taxonomy" id="3231893"/>
    <lineage>
        <taxon>Bacteria</taxon>
        <taxon>Bacillati</taxon>
        <taxon>Actinomycetota</taxon>
        <taxon>Actinomycetes</taxon>
        <taxon>Propionibacteriales</taxon>
        <taxon>Nocardioidaceae</taxon>
        <taxon>Nocardioides</taxon>
    </lineage>
</organism>
<dbReference type="CDD" id="cd03586">
    <property type="entry name" value="PolY_Pol_IV_kappa"/>
    <property type="match status" value="1"/>
</dbReference>
<evidence type="ECO:0000256" key="2">
    <source>
        <dbReference type="ARBA" id="ARBA00025589"/>
    </source>
</evidence>
<keyword evidence="8" id="KW-1185">Reference proteome</keyword>
<keyword evidence="4 7" id="KW-0548">Nucleotidyltransferase</keyword>
<dbReference type="InterPro" id="IPR001126">
    <property type="entry name" value="UmuC"/>
</dbReference>
<reference evidence="7 8" key="1">
    <citation type="submission" date="2023-08" db="EMBL/GenBank/DDBJ databases">
        <title>Nocardioides seae sp. nov., a bacterium isolated from a soil.</title>
        <authorList>
            <person name="Wang X."/>
        </authorList>
    </citation>
    <scope>NUCLEOTIDE SEQUENCE [LARGE SCALE GENOMIC DNA]</scope>
    <source>
        <strain evidence="7 8">YZH12</strain>
    </source>
</reference>
<evidence type="ECO:0000313" key="7">
    <source>
        <dbReference type="EMBL" id="MDT9594495.1"/>
    </source>
</evidence>
<accession>A0ABU3Q0F6</accession>
<name>A0ABU3Q0F6_9ACTN</name>
<comment type="subcellular location">
    <subcellularLocation>
        <location evidence="4">Cytoplasm</location>
    </subcellularLocation>
</comment>
<protein>
    <recommendedName>
        <fullName evidence="4">DNA polymerase IV</fullName>
        <shortName evidence="4">Pol IV</shortName>
        <ecNumber evidence="4">2.7.7.7</ecNumber>
    </recommendedName>
</protein>
<comment type="cofactor">
    <cofactor evidence="4">
        <name>Mg(2+)</name>
        <dbReference type="ChEBI" id="CHEBI:18420"/>
    </cofactor>
    <text evidence="4">Binds 2 magnesium ions per subunit.</text>
</comment>
<dbReference type="SUPFAM" id="SSF100879">
    <property type="entry name" value="Lesion bypass DNA polymerase (Y-family), little finger domain"/>
    <property type="match status" value="1"/>
</dbReference>
<dbReference type="PANTHER" id="PTHR11076">
    <property type="entry name" value="DNA REPAIR POLYMERASE UMUC / TRANSFERASE FAMILY MEMBER"/>
    <property type="match status" value="1"/>
</dbReference>
<comment type="subunit">
    <text evidence="4">Monomer.</text>
</comment>
<keyword evidence="4" id="KW-0515">Mutator protein</keyword>
<dbReference type="NCBIfam" id="NF002677">
    <property type="entry name" value="PRK02406.1"/>
    <property type="match status" value="1"/>
</dbReference>
<keyword evidence="4" id="KW-0460">Magnesium</keyword>
<dbReference type="Proteomes" id="UP001268542">
    <property type="component" value="Unassembled WGS sequence"/>
</dbReference>
<dbReference type="InterPro" id="IPR017961">
    <property type="entry name" value="DNA_pol_Y-fam_little_finger"/>
</dbReference>
<evidence type="ECO:0000256" key="4">
    <source>
        <dbReference type="HAMAP-Rule" id="MF_01113"/>
    </source>
</evidence>
<dbReference type="Gene3D" id="3.30.1490.100">
    <property type="entry name" value="DNA polymerase, Y-family, little finger domain"/>
    <property type="match status" value="1"/>
</dbReference>
<dbReference type="SUPFAM" id="SSF56672">
    <property type="entry name" value="DNA/RNA polymerases"/>
    <property type="match status" value="1"/>
</dbReference>
<sequence>MIGPPDADDPELAACTVLHVDMDAFYASVLLRDRPELRPLPVVVAGGLERGVVLCATYPARRRGISSGMPTAQAARLARDLVVVRPDFGAFAAASDAVFAVFGTITPEVEPLSQEEAFLHVGGARRVATPLELARRVRRAIWAEQQITCSVGVAATRSVAKLASRRCKPDGLLVVPPRRVRELMDPMDVGELWGVGPATRERIARIGVTTVGEVRALPIEVLRTALGSAGAREVHALVRGEEAGRLHTAFRAHERARSIGSDRTQPRDLARRDEVLAEVLRLVVEVMAKVRRGDLRARVVSLRMRHTDFTTLTRSHTFTEPVTTTQEAYAALVALHDAERPGERGRPLRLVGVRVTTTAASGRPSEQLELGVERPRWREVDAALDRVRGRFGRGAVEPATLVGGRRDGGGDGKSDVRLPSSPPPA</sequence>
<dbReference type="InterPro" id="IPR022880">
    <property type="entry name" value="DNApol_IV"/>
</dbReference>
<dbReference type="InterPro" id="IPR043502">
    <property type="entry name" value="DNA/RNA_pol_sf"/>
</dbReference>
<dbReference type="RefSeq" id="WP_315734327.1">
    <property type="nucleotide sequence ID" value="NZ_JAVYII010000007.1"/>
</dbReference>
<feature type="region of interest" description="Disordered" evidence="5">
    <location>
        <begin position="394"/>
        <end position="425"/>
    </location>
</feature>
<comment type="function">
    <text evidence="2 4">Poorly processive, error-prone DNA polymerase involved in untargeted mutagenesis. Copies undamaged DNA at stalled replication forks, which arise in vivo from mismatched or misaligned primer ends. These misaligned primers can be extended by PolIV. Exhibits no 3'-5' exonuclease (proofreading) activity. May be involved in translesional synthesis, in conjunction with the beta clamp from PolIII.</text>
</comment>
<dbReference type="InterPro" id="IPR043128">
    <property type="entry name" value="Rev_trsase/Diguanyl_cyclase"/>
</dbReference>
<feature type="site" description="Substrate discrimination" evidence="4">
    <location>
        <position position="26"/>
    </location>
</feature>
<comment type="caution">
    <text evidence="4">Lacks conserved residue(s) required for the propagation of feature annotation.</text>
</comment>
<dbReference type="InterPro" id="IPR036775">
    <property type="entry name" value="DNA_pol_Y-fam_lit_finger_sf"/>
</dbReference>
<evidence type="ECO:0000256" key="1">
    <source>
        <dbReference type="ARBA" id="ARBA00010945"/>
    </source>
</evidence>
<comment type="caution">
    <text evidence="7">The sequence shown here is derived from an EMBL/GenBank/DDBJ whole genome shotgun (WGS) entry which is preliminary data.</text>
</comment>
<evidence type="ECO:0000313" key="8">
    <source>
        <dbReference type="Proteomes" id="UP001268542"/>
    </source>
</evidence>
<proteinExistence type="inferred from homology"/>
<dbReference type="Gene3D" id="3.30.70.270">
    <property type="match status" value="1"/>
</dbReference>
<dbReference type="Pfam" id="PF00817">
    <property type="entry name" value="IMS"/>
    <property type="match status" value="1"/>
</dbReference>
<feature type="compositionally biased region" description="Basic and acidic residues" evidence="5">
    <location>
        <begin position="404"/>
        <end position="416"/>
    </location>
</feature>